<accession>A0A0C9WZ81</accession>
<keyword evidence="2" id="KW-1185">Reference proteome</keyword>
<sequence length="211" mass="24409">MPWDDGRFILEEELHSLLYDLGCMPFVSALQETERTLLSTNRLTPRLKAVKRSLLVGPDENQYSRMSKCIDFKTAKQCFPSLERKGVFLDLLLQYVIIDKMVRAINDCSTDEGHLSDAPKHRRRHIYTNKFKGWAPLHDWVKVITRFKERFIQMSANFDLSREASQQSIELDLMQSLSSNISRSRAHVALANVEAAALCLRLIWKTTAKCY</sequence>
<gene>
    <name evidence="1" type="ORF">K443DRAFT_15847</name>
</gene>
<organism evidence="1 2">
    <name type="scientific">Laccaria amethystina LaAM-08-1</name>
    <dbReference type="NCBI Taxonomy" id="1095629"/>
    <lineage>
        <taxon>Eukaryota</taxon>
        <taxon>Fungi</taxon>
        <taxon>Dikarya</taxon>
        <taxon>Basidiomycota</taxon>
        <taxon>Agaricomycotina</taxon>
        <taxon>Agaricomycetes</taxon>
        <taxon>Agaricomycetidae</taxon>
        <taxon>Agaricales</taxon>
        <taxon>Agaricineae</taxon>
        <taxon>Hydnangiaceae</taxon>
        <taxon>Laccaria</taxon>
    </lineage>
</organism>
<dbReference type="EMBL" id="KN839480">
    <property type="protein sequence ID" value="KIJ89717.1"/>
    <property type="molecule type" value="Genomic_DNA"/>
</dbReference>
<dbReference type="AlphaFoldDB" id="A0A0C9WZ81"/>
<evidence type="ECO:0000313" key="2">
    <source>
        <dbReference type="Proteomes" id="UP000054477"/>
    </source>
</evidence>
<dbReference type="HOGENOM" id="CLU_1305053_0_0_1"/>
<protein>
    <submittedName>
        <fullName evidence="1">Uncharacterized protein</fullName>
    </submittedName>
</protein>
<name>A0A0C9WZ81_9AGAR</name>
<dbReference type="OrthoDB" id="10501909at2759"/>
<proteinExistence type="predicted"/>
<reference evidence="1 2" key="1">
    <citation type="submission" date="2014-04" db="EMBL/GenBank/DDBJ databases">
        <authorList>
            <consortium name="DOE Joint Genome Institute"/>
            <person name="Kuo A."/>
            <person name="Kohler A."/>
            <person name="Nagy L.G."/>
            <person name="Floudas D."/>
            <person name="Copeland A."/>
            <person name="Barry K.W."/>
            <person name="Cichocki N."/>
            <person name="Veneault-Fourrey C."/>
            <person name="LaButti K."/>
            <person name="Lindquist E.A."/>
            <person name="Lipzen A."/>
            <person name="Lundell T."/>
            <person name="Morin E."/>
            <person name="Murat C."/>
            <person name="Sun H."/>
            <person name="Tunlid A."/>
            <person name="Henrissat B."/>
            <person name="Grigoriev I.V."/>
            <person name="Hibbett D.S."/>
            <person name="Martin F."/>
            <person name="Nordberg H.P."/>
            <person name="Cantor M.N."/>
            <person name="Hua S.X."/>
        </authorList>
    </citation>
    <scope>NUCLEOTIDE SEQUENCE [LARGE SCALE GENOMIC DNA]</scope>
    <source>
        <strain evidence="1 2">LaAM-08-1</strain>
    </source>
</reference>
<dbReference type="Proteomes" id="UP000054477">
    <property type="component" value="Unassembled WGS sequence"/>
</dbReference>
<evidence type="ECO:0000313" key="1">
    <source>
        <dbReference type="EMBL" id="KIJ89717.1"/>
    </source>
</evidence>
<reference evidence="2" key="2">
    <citation type="submission" date="2015-01" db="EMBL/GenBank/DDBJ databases">
        <title>Evolutionary Origins and Diversification of the Mycorrhizal Mutualists.</title>
        <authorList>
            <consortium name="DOE Joint Genome Institute"/>
            <consortium name="Mycorrhizal Genomics Consortium"/>
            <person name="Kohler A."/>
            <person name="Kuo A."/>
            <person name="Nagy L.G."/>
            <person name="Floudas D."/>
            <person name="Copeland A."/>
            <person name="Barry K.W."/>
            <person name="Cichocki N."/>
            <person name="Veneault-Fourrey C."/>
            <person name="LaButti K."/>
            <person name="Lindquist E.A."/>
            <person name="Lipzen A."/>
            <person name="Lundell T."/>
            <person name="Morin E."/>
            <person name="Murat C."/>
            <person name="Riley R."/>
            <person name="Ohm R."/>
            <person name="Sun H."/>
            <person name="Tunlid A."/>
            <person name="Henrissat B."/>
            <person name="Grigoriev I.V."/>
            <person name="Hibbett D.S."/>
            <person name="Martin F."/>
        </authorList>
    </citation>
    <scope>NUCLEOTIDE SEQUENCE [LARGE SCALE GENOMIC DNA]</scope>
    <source>
        <strain evidence="2">LaAM-08-1</strain>
    </source>
</reference>